<dbReference type="AlphaFoldDB" id="A0AAW0RKW1"/>
<protein>
    <submittedName>
        <fullName evidence="2">Uncharacterized protein</fullName>
    </submittedName>
</protein>
<gene>
    <name evidence="2" type="ORF">G3M48_008099</name>
</gene>
<feature type="compositionally biased region" description="Low complexity" evidence="1">
    <location>
        <begin position="72"/>
        <end position="81"/>
    </location>
</feature>
<name>A0AAW0RKW1_9HYPO</name>
<proteinExistence type="predicted"/>
<feature type="region of interest" description="Disordered" evidence="1">
    <location>
        <begin position="1"/>
        <end position="38"/>
    </location>
</feature>
<evidence type="ECO:0000256" key="1">
    <source>
        <dbReference type="SAM" id="MobiDB-lite"/>
    </source>
</evidence>
<evidence type="ECO:0000313" key="2">
    <source>
        <dbReference type="EMBL" id="KAK8142837.1"/>
    </source>
</evidence>
<evidence type="ECO:0000313" key="3">
    <source>
        <dbReference type="Proteomes" id="UP001397290"/>
    </source>
</evidence>
<organism evidence="2 3">
    <name type="scientific">Beauveria asiatica</name>
    <dbReference type="NCBI Taxonomy" id="1069075"/>
    <lineage>
        <taxon>Eukaryota</taxon>
        <taxon>Fungi</taxon>
        <taxon>Dikarya</taxon>
        <taxon>Ascomycota</taxon>
        <taxon>Pezizomycotina</taxon>
        <taxon>Sordariomycetes</taxon>
        <taxon>Hypocreomycetidae</taxon>
        <taxon>Hypocreales</taxon>
        <taxon>Cordycipitaceae</taxon>
        <taxon>Beauveria</taxon>
    </lineage>
</organism>
<feature type="region of interest" description="Disordered" evidence="1">
    <location>
        <begin position="69"/>
        <end position="145"/>
    </location>
</feature>
<accession>A0AAW0RKW1</accession>
<dbReference type="EMBL" id="JAAHCF010000599">
    <property type="protein sequence ID" value="KAK8142837.1"/>
    <property type="molecule type" value="Genomic_DNA"/>
</dbReference>
<comment type="caution">
    <text evidence="2">The sequence shown here is derived from an EMBL/GenBank/DDBJ whole genome shotgun (WGS) entry which is preliminary data.</text>
</comment>
<keyword evidence="3" id="KW-1185">Reference proteome</keyword>
<sequence>MAAHPWKPSMPPSAPHRRRPISPCPTAAPPPRANTTTDPTTWMSVRVWCTTFYPHRILVTRRITRDMPRPAPRVAATRPRPSYATADEGKCRRRYEAREDPHLSRKTHELREHMEKANAQISDRNESAVKMQQPKLAMKLEKRSA</sequence>
<reference evidence="2 3" key="1">
    <citation type="submission" date="2020-02" db="EMBL/GenBank/DDBJ databases">
        <title>Comparative genomics of the hypocrealean fungal genus Beauvera.</title>
        <authorList>
            <person name="Showalter D.N."/>
            <person name="Bushley K.E."/>
            <person name="Rehner S.A."/>
        </authorList>
    </citation>
    <scope>NUCLEOTIDE SEQUENCE [LARGE SCALE GENOMIC DNA]</scope>
    <source>
        <strain evidence="2 3">ARSEF4384</strain>
    </source>
</reference>
<feature type="compositionally biased region" description="Pro residues" evidence="1">
    <location>
        <begin position="22"/>
        <end position="32"/>
    </location>
</feature>
<dbReference type="Proteomes" id="UP001397290">
    <property type="component" value="Unassembled WGS sequence"/>
</dbReference>
<feature type="compositionally biased region" description="Basic and acidic residues" evidence="1">
    <location>
        <begin position="87"/>
        <end position="116"/>
    </location>
</feature>